<dbReference type="InterPro" id="IPR020846">
    <property type="entry name" value="MFS_dom"/>
</dbReference>
<dbReference type="EMBL" id="PRDL01000001">
    <property type="protein sequence ID" value="MBE8716530.1"/>
    <property type="molecule type" value="Genomic_DNA"/>
</dbReference>
<evidence type="ECO:0000256" key="4">
    <source>
        <dbReference type="SAM" id="Phobius"/>
    </source>
</evidence>
<dbReference type="Gene3D" id="1.20.1250.20">
    <property type="entry name" value="MFS general substrate transporter like domains"/>
    <property type="match status" value="1"/>
</dbReference>
<dbReference type="GO" id="GO:0022857">
    <property type="term" value="F:transmembrane transporter activity"/>
    <property type="evidence" value="ECO:0007669"/>
    <property type="project" value="InterPro"/>
</dbReference>
<dbReference type="InterPro" id="IPR011701">
    <property type="entry name" value="MFS"/>
</dbReference>
<feature type="transmembrane region" description="Helical" evidence="4">
    <location>
        <begin position="338"/>
        <end position="359"/>
    </location>
</feature>
<evidence type="ECO:0000313" key="6">
    <source>
        <dbReference type="EMBL" id="MBE8716530.1"/>
    </source>
</evidence>
<protein>
    <submittedName>
        <fullName evidence="6">MFS transporter</fullName>
    </submittedName>
</protein>
<gene>
    <name evidence="6" type="ORF">C4F51_04930</name>
</gene>
<keyword evidence="1 4" id="KW-0812">Transmembrane</keyword>
<dbReference type="PROSITE" id="PS50850">
    <property type="entry name" value="MFS"/>
    <property type="match status" value="1"/>
</dbReference>
<evidence type="ECO:0000256" key="3">
    <source>
        <dbReference type="ARBA" id="ARBA00023136"/>
    </source>
</evidence>
<feature type="transmembrane region" description="Helical" evidence="4">
    <location>
        <begin position="169"/>
        <end position="191"/>
    </location>
</feature>
<keyword evidence="3 4" id="KW-0472">Membrane</keyword>
<feature type="transmembrane region" description="Helical" evidence="4">
    <location>
        <begin position="134"/>
        <end position="157"/>
    </location>
</feature>
<dbReference type="Proteomes" id="UP000652567">
    <property type="component" value="Unassembled WGS sequence"/>
</dbReference>
<dbReference type="Pfam" id="PF07690">
    <property type="entry name" value="MFS_1"/>
    <property type="match status" value="1"/>
</dbReference>
<dbReference type="PANTHER" id="PTHR23523:SF2">
    <property type="entry name" value="2-NITROIMIDAZOLE TRANSPORTER"/>
    <property type="match status" value="1"/>
</dbReference>
<dbReference type="PANTHER" id="PTHR23523">
    <property type="match status" value="1"/>
</dbReference>
<feature type="domain" description="Major facilitator superfamily (MFS) profile" evidence="5">
    <location>
        <begin position="11"/>
        <end position="392"/>
    </location>
</feature>
<dbReference type="AlphaFoldDB" id="A0A928V0E2"/>
<dbReference type="InterPro" id="IPR052524">
    <property type="entry name" value="MFS_Cyanate_Porter"/>
</dbReference>
<evidence type="ECO:0000313" key="7">
    <source>
        <dbReference type="Proteomes" id="UP000652567"/>
    </source>
</evidence>
<dbReference type="RefSeq" id="WP_193907694.1">
    <property type="nucleotide sequence ID" value="NZ_PRDL01000001.1"/>
</dbReference>
<feature type="transmembrane region" description="Helical" evidence="4">
    <location>
        <begin position="81"/>
        <end position="98"/>
    </location>
</feature>
<dbReference type="InterPro" id="IPR036259">
    <property type="entry name" value="MFS_trans_sf"/>
</dbReference>
<reference evidence="6" key="1">
    <citation type="submission" date="2018-07" db="EMBL/GenBank/DDBJ databases">
        <title>Genome assembly of strain Ka43.</title>
        <authorList>
            <person name="Kukolya J."/>
            <person name="Nagy I."/>
            <person name="Horvath B."/>
            <person name="Toth A."/>
        </authorList>
    </citation>
    <scope>NUCLEOTIDE SEQUENCE</scope>
    <source>
        <strain evidence="6">KB43</strain>
    </source>
</reference>
<accession>A0A928V0E2</accession>
<comment type="caution">
    <text evidence="6">The sequence shown here is derived from an EMBL/GenBank/DDBJ whole genome shotgun (WGS) entry which is preliminary data.</text>
</comment>
<evidence type="ECO:0000256" key="1">
    <source>
        <dbReference type="ARBA" id="ARBA00022692"/>
    </source>
</evidence>
<feature type="transmembrane region" description="Helical" evidence="4">
    <location>
        <begin position="12"/>
        <end position="37"/>
    </location>
</feature>
<feature type="transmembrane region" description="Helical" evidence="4">
    <location>
        <begin position="279"/>
        <end position="298"/>
    </location>
</feature>
<sequence length="396" mass="42095">MTTAASSHGFSRFWIVLGILLIAANLRGPMTAVAPLLDDIQQYFSLSSAGSGMMTSLPLLVLAIISPLCASVAFRFGLERVLMAGLLLILAGVATRSFGTLSALFTGTALIGVGIAIGNVLLPGLVKRDFPKKLAVITSGYALTMGIAAAIMSAMAIPLSRFFEAGWRFALLSAGVFTLLAVVVWLPRVFGKNTAEKSLAPATGSKPVWRHPLAWQVTFFMGLNSFVYYIFISWLPAILQHAGYAAERAGEIHGLMQLSSAFPGIILMAVLHRLKDQRGLVLIACFTELVGILGLLFFPSQALVWSLVFGFGNGATFILALSFIGLRTVNATQAASLSGLAQCFGYLLAAFGPSLMGWLHDISGSWQSTLTICAFLTVTIATFGLLAGRALQIPDR</sequence>
<evidence type="ECO:0000259" key="5">
    <source>
        <dbReference type="PROSITE" id="PS50850"/>
    </source>
</evidence>
<keyword evidence="2 4" id="KW-1133">Transmembrane helix</keyword>
<evidence type="ECO:0000256" key="2">
    <source>
        <dbReference type="ARBA" id="ARBA00022989"/>
    </source>
</evidence>
<feature type="transmembrane region" description="Helical" evidence="4">
    <location>
        <begin position="365"/>
        <end position="387"/>
    </location>
</feature>
<feature type="transmembrane region" description="Helical" evidence="4">
    <location>
        <begin position="212"/>
        <end position="232"/>
    </location>
</feature>
<keyword evidence="7" id="KW-1185">Reference proteome</keyword>
<feature type="transmembrane region" description="Helical" evidence="4">
    <location>
        <begin position="252"/>
        <end position="272"/>
    </location>
</feature>
<organism evidence="6 7">
    <name type="scientific">Cellvibrio polysaccharolyticus</name>
    <dbReference type="NCBI Taxonomy" id="2082724"/>
    <lineage>
        <taxon>Bacteria</taxon>
        <taxon>Pseudomonadati</taxon>
        <taxon>Pseudomonadota</taxon>
        <taxon>Gammaproteobacteria</taxon>
        <taxon>Cellvibrionales</taxon>
        <taxon>Cellvibrionaceae</taxon>
        <taxon>Cellvibrio</taxon>
    </lineage>
</organism>
<name>A0A928V0E2_9GAMM</name>
<dbReference type="SUPFAM" id="SSF103473">
    <property type="entry name" value="MFS general substrate transporter"/>
    <property type="match status" value="1"/>
</dbReference>
<proteinExistence type="predicted"/>
<feature type="transmembrane region" description="Helical" evidence="4">
    <location>
        <begin position="104"/>
        <end position="122"/>
    </location>
</feature>
<feature type="transmembrane region" description="Helical" evidence="4">
    <location>
        <begin position="57"/>
        <end position="74"/>
    </location>
</feature>
<feature type="transmembrane region" description="Helical" evidence="4">
    <location>
        <begin position="304"/>
        <end position="326"/>
    </location>
</feature>